<dbReference type="PANTHER" id="PTHR31286:SF153">
    <property type="entry name" value="DUF4283 DOMAIN PROTEIN"/>
    <property type="match status" value="1"/>
</dbReference>
<protein>
    <recommendedName>
        <fullName evidence="4">DUF4283 domain-containing protein</fullName>
    </recommendedName>
</protein>
<evidence type="ECO:0000256" key="1">
    <source>
        <dbReference type="SAM" id="MobiDB-lite"/>
    </source>
</evidence>
<dbReference type="Proteomes" id="UP001152523">
    <property type="component" value="Unassembled WGS sequence"/>
</dbReference>
<evidence type="ECO:0000313" key="2">
    <source>
        <dbReference type="EMBL" id="CAH9123113.1"/>
    </source>
</evidence>
<feature type="region of interest" description="Disordered" evidence="1">
    <location>
        <begin position="150"/>
        <end position="207"/>
    </location>
</feature>
<dbReference type="PANTHER" id="PTHR31286">
    <property type="entry name" value="GLYCINE-RICH CELL WALL STRUCTURAL PROTEIN 1.8-LIKE"/>
    <property type="match status" value="1"/>
</dbReference>
<dbReference type="InterPro" id="IPR040256">
    <property type="entry name" value="At4g02000-like"/>
</dbReference>
<dbReference type="EMBL" id="CAMAPF010000929">
    <property type="protein sequence ID" value="CAH9123113.1"/>
    <property type="molecule type" value="Genomic_DNA"/>
</dbReference>
<comment type="caution">
    <text evidence="2">The sequence shown here is derived from an EMBL/GenBank/DDBJ whole genome shotgun (WGS) entry which is preliminary data.</text>
</comment>
<keyword evidence="3" id="KW-1185">Reference proteome</keyword>
<gene>
    <name evidence="2" type="ORF">CEPIT_LOCUS24964</name>
</gene>
<feature type="compositionally biased region" description="Basic and acidic residues" evidence="1">
    <location>
        <begin position="162"/>
        <end position="199"/>
    </location>
</feature>
<name>A0AAV0EK61_9ASTE</name>
<organism evidence="2 3">
    <name type="scientific">Cuscuta epithymum</name>
    <dbReference type="NCBI Taxonomy" id="186058"/>
    <lineage>
        <taxon>Eukaryota</taxon>
        <taxon>Viridiplantae</taxon>
        <taxon>Streptophyta</taxon>
        <taxon>Embryophyta</taxon>
        <taxon>Tracheophyta</taxon>
        <taxon>Spermatophyta</taxon>
        <taxon>Magnoliopsida</taxon>
        <taxon>eudicotyledons</taxon>
        <taxon>Gunneridae</taxon>
        <taxon>Pentapetalae</taxon>
        <taxon>asterids</taxon>
        <taxon>lamiids</taxon>
        <taxon>Solanales</taxon>
        <taxon>Convolvulaceae</taxon>
        <taxon>Cuscuteae</taxon>
        <taxon>Cuscuta</taxon>
        <taxon>Cuscuta subgen. Cuscuta</taxon>
    </lineage>
</organism>
<dbReference type="AlphaFoldDB" id="A0AAV0EK61"/>
<evidence type="ECO:0000313" key="3">
    <source>
        <dbReference type="Proteomes" id="UP001152523"/>
    </source>
</evidence>
<evidence type="ECO:0008006" key="4">
    <source>
        <dbReference type="Google" id="ProtNLM"/>
    </source>
</evidence>
<accession>A0AAV0EK61</accession>
<proteinExistence type="predicted"/>
<sequence>MNHVLEDGPWLFERDLVLLKAIKPDDIPENMNLYEAEFWVQVHNVPYKFRNLTFARRIGNFLGTFIRFDKSQFEGNQKSYLCIRVCMDVRKLLKKYEESFVVEKSFGVELRAGGGVKNSPLGTNKWLVNDSSSSGGFGQQRKTDLGGEYSAETGASVSQQGGKDDKEEVPSETKRRRIWEDQAREDATREGMTLDRPKNGEAAGQSS</sequence>
<reference evidence="2" key="1">
    <citation type="submission" date="2022-07" db="EMBL/GenBank/DDBJ databases">
        <authorList>
            <person name="Macas J."/>
            <person name="Novak P."/>
            <person name="Neumann P."/>
        </authorList>
    </citation>
    <scope>NUCLEOTIDE SEQUENCE</scope>
</reference>